<proteinExistence type="predicted"/>
<feature type="region of interest" description="Disordered" evidence="1">
    <location>
        <begin position="1"/>
        <end position="30"/>
    </location>
</feature>
<name>A0AAD6FZS0_9EURO</name>
<evidence type="ECO:0000313" key="2">
    <source>
        <dbReference type="EMBL" id="KAJ5439121.1"/>
    </source>
</evidence>
<reference evidence="2" key="1">
    <citation type="submission" date="2022-12" db="EMBL/GenBank/DDBJ databases">
        <authorList>
            <person name="Petersen C."/>
        </authorList>
    </citation>
    <scope>NUCLEOTIDE SEQUENCE</scope>
    <source>
        <strain evidence="2">IBT 16125</strain>
    </source>
</reference>
<dbReference type="EMBL" id="JAPVEA010000008">
    <property type="protein sequence ID" value="KAJ5439121.1"/>
    <property type="molecule type" value="Genomic_DNA"/>
</dbReference>
<accession>A0AAD6FZS0</accession>
<dbReference type="RefSeq" id="XP_056762350.1">
    <property type="nucleotide sequence ID" value="XM_056913501.1"/>
</dbReference>
<protein>
    <submittedName>
        <fullName evidence="2">Uncharacterized protein</fullName>
    </submittedName>
</protein>
<dbReference type="GeneID" id="81603744"/>
<keyword evidence="3" id="KW-1185">Reference proteome</keyword>
<sequence>MIARDSDNSNGTSSLEASQRPSVLGNMPPTEEFCDTNADCDYGYRCDDSGMCVRKGDVREFPDRNVKKAKRVCNASSIILGASGEASVALDTVGWAHAPEYLEFIS</sequence>
<comment type="caution">
    <text evidence="2">The sequence shown here is derived from an EMBL/GenBank/DDBJ whole genome shotgun (WGS) entry which is preliminary data.</text>
</comment>
<dbReference type="AlphaFoldDB" id="A0AAD6FZS0"/>
<evidence type="ECO:0000256" key="1">
    <source>
        <dbReference type="SAM" id="MobiDB-lite"/>
    </source>
</evidence>
<evidence type="ECO:0000313" key="3">
    <source>
        <dbReference type="Proteomes" id="UP001213681"/>
    </source>
</evidence>
<reference evidence="2" key="2">
    <citation type="journal article" date="2023" name="IMA Fungus">
        <title>Comparative genomic study of the Penicillium genus elucidates a diverse pangenome and 15 lateral gene transfer events.</title>
        <authorList>
            <person name="Petersen C."/>
            <person name="Sorensen T."/>
            <person name="Nielsen M.R."/>
            <person name="Sondergaard T.E."/>
            <person name="Sorensen J.L."/>
            <person name="Fitzpatrick D.A."/>
            <person name="Frisvad J.C."/>
            <person name="Nielsen K.L."/>
        </authorList>
    </citation>
    <scope>NUCLEOTIDE SEQUENCE</scope>
    <source>
        <strain evidence="2">IBT 16125</strain>
    </source>
</reference>
<organism evidence="2 3">
    <name type="scientific">Penicillium daleae</name>
    <dbReference type="NCBI Taxonomy" id="63821"/>
    <lineage>
        <taxon>Eukaryota</taxon>
        <taxon>Fungi</taxon>
        <taxon>Dikarya</taxon>
        <taxon>Ascomycota</taxon>
        <taxon>Pezizomycotina</taxon>
        <taxon>Eurotiomycetes</taxon>
        <taxon>Eurotiomycetidae</taxon>
        <taxon>Eurotiales</taxon>
        <taxon>Aspergillaceae</taxon>
        <taxon>Penicillium</taxon>
    </lineage>
</organism>
<dbReference type="Proteomes" id="UP001213681">
    <property type="component" value="Unassembled WGS sequence"/>
</dbReference>
<feature type="compositionally biased region" description="Polar residues" evidence="1">
    <location>
        <begin position="8"/>
        <end position="21"/>
    </location>
</feature>
<gene>
    <name evidence="2" type="ORF">N7458_010119</name>
</gene>